<comment type="subcellular location">
    <subcellularLocation>
        <location evidence="1">Cell outer membrane</location>
    </subcellularLocation>
</comment>
<reference evidence="16" key="1">
    <citation type="journal article" date="2019" name="Int. J. Syst. Evol. Microbiol.">
        <title>The Global Catalogue of Microorganisms (GCM) 10K type strain sequencing project: providing services to taxonomists for standard genome sequencing and annotation.</title>
        <authorList>
            <consortium name="The Broad Institute Genomics Platform"/>
            <consortium name="The Broad Institute Genome Sequencing Center for Infectious Disease"/>
            <person name="Wu L."/>
            <person name="Ma J."/>
        </authorList>
    </citation>
    <scope>NUCLEOTIDE SEQUENCE [LARGE SCALE GENOMIC DNA]</scope>
    <source>
        <strain evidence="16">KCTC 52277</strain>
    </source>
</reference>
<comment type="caution">
    <text evidence="15">The sequence shown here is derived from an EMBL/GenBank/DDBJ whole genome shotgun (WGS) entry which is preliminary data.</text>
</comment>
<dbReference type="Gene3D" id="3.10.20.310">
    <property type="entry name" value="membrane protein fhac"/>
    <property type="match status" value="3"/>
</dbReference>
<dbReference type="Pfam" id="PF01103">
    <property type="entry name" value="Omp85"/>
    <property type="match status" value="1"/>
</dbReference>
<evidence type="ECO:0000259" key="14">
    <source>
        <dbReference type="Pfam" id="PF17243"/>
    </source>
</evidence>
<keyword evidence="6 11" id="KW-0732">Signal</keyword>
<feature type="chain" id="PRO_5045101502" description="Translocation and assembly module subunit TamA" evidence="11">
    <location>
        <begin position="24"/>
        <end position="619"/>
    </location>
</feature>
<dbReference type="InterPro" id="IPR000184">
    <property type="entry name" value="Bac_surfAg_D15"/>
</dbReference>
<keyword evidence="7" id="KW-0472">Membrane</keyword>
<comment type="subunit">
    <text evidence="10">Interacts with TamB to form the translocation and assembly module (TAM).</text>
</comment>
<dbReference type="Pfam" id="PF17243">
    <property type="entry name" value="POTRA_TamA_1"/>
    <property type="match status" value="1"/>
</dbReference>
<dbReference type="Pfam" id="PF07244">
    <property type="entry name" value="POTRA"/>
    <property type="match status" value="2"/>
</dbReference>
<evidence type="ECO:0000256" key="7">
    <source>
        <dbReference type="ARBA" id="ARBA00023136"/>
    </source>
</evidence>
<name>A0ABV7GD12_9GAMM</name>
<evidence type="ECO:0000313" key="16">
    <source>
        <dbReference type="Proteomes" id="UP001595621"/>
    </source>
</evidence>
<dbReference type="PANTHER" id="PTHR12815">
    <property type="entry name" value="SORTING AND ASSEMBLY MACHINERY SAMM50 PROTEIN FAMILY MEMBER"/>
    <property type="match status" value="1"/>
</dbReference>
<organism evidence="15 16">
    <name type="scientific">Shewanella submarina</name>
    <dbReference type="NCBI Taxonomy" id="2016376"/>
    <lineage>
        <taxon>Bacteria</taxon>
        <taxon>Pseudomonadati</taxon>
        <taxon>Pseudomonadota</taxon>
        <taxon>Gammaproteobacteria</taxon>
        <taxon>Alteromonadales</taxon>
        <taxon>Shewanellaceae</taxon>
        <taxon>Shewanella</taxon>
    </lineage>
</organism>
<accession>A0ABV7GD12</accession>
<protein>
    <recommendedName>
        <fullName evidence="3">Translocation and assembly module subunit TamA</fullName>
    </recommendedName>
    <alternativeName>
        <fullName evidence="9">Autotransporter assembly factor TamA</fullName>
    </alternativeName>
</protein>
<evidence type="ECO:0000256" key="6">
    <source>
        <dbReference type="ARBA" id="ARBA00022729"/>
    </source>
</evidence>
<evidence type="ECO:0000313" key="15">
    <source>
        <dbReference type="EMBL" id="MFC3139394.1"/>
    </source>
</evidence>
<evidence type="ECO:0000256" key="3">
    <source>
        <dbReference type="ARBA" id="ARBA00015419"/>
    </source>
</evidence>
<dbReference type="InterPro" id="IPR039910">
    <property type="entry name" value="D15-like"/>
</dbReference>
<evidence type="ECO:0000256" key="11">
    <source>
        <dbReference type="SAM" id="SignalP"/>
    </source>
</evidence>
<dbReference type="Proteomes" id="UP001595621">
    <property type="component" value="Unassembled WGS sequence"/>
</dbReference>
<evidence type="ECO:0000259" key="12">
    <source>
        <dbReference type="Pfam" id="PF01103"/>
    </source>
</evidence>
<keyword evidence="4" id="KW-1134">Transmembrane beta strand</keyword>
<evidence type="ECO:0000256" key="2">
    <source>
        <dbReference type="ARBA" id="ARBA00010248"/>
    </source>
</evidence>
<sequence>MLPFRPIVFLLLLVMIAPMTAEAKTKKKPWLTVEVTGVDEGLSRNIYAHLGSLPENDAQRRAFLFTVQDNVNAALESMGYYHGTLEQELQRHDKGPWVLDLKITPGPAVHLLWVDIQVDGKFRNSPAFEQWLTKVKIRPGDVLNQGSYEEVKSQLLALALSKGYFNARYVTSRITVNRDVNTATITLHLNSGPRYRFGEVKFEGTDLQPDMLQQLIPFKPYSAYSTQKVGNLNRELLDTGYFSNIKVIPQIEQASHTQVPISVQLTPKPANTIDLGIGVEIGNTSENKPEPKASVTWRTPKINSYGHSQETTIEWSRDSLAQDSYRFQSTYTIPLTHPLDDRLQIKLGLLKDRYGVVQVYDPDAREFDTTGQLESTKGFVEVLRQQRLKGNWLLGYSVQGLQESYKQSGQEYDPRYVLFGAGIQKTKRGDNTLDPKSGYRSTYSIQYADPSLGSEIRLTKMQASYLWVDTFFSKHRLVARLDLGINLVPDEDLARVPPSLRYFAGGDNSIRGYGYQELGPTIDTETPEGTLREVIGGRYLAVGSLEYQYYLTPSWRLAAFVDAGNAFDKNEFKPVVAVGPGIHWISPVGPIKLDVGFGLNKTATLDRSWRIHLTMGSVL</sequence>
<keyword evidence="8" id="KW-0998">Cell outer membrane</keyword>
<evidence type="ECO:0000256" key="10">
    <source>
        <dbReference type="ARBA" id="ARBA00093548"/>
    </source>
</evidence>
<feature type="signal peptide" evidence="11">
    <location>
        <begin position="1"/>
        <end position="23"/>
    </location>
</feature>
<feature type="domain" description="POTRA" evidence="13">
    <location>
        <begin position="134"/>
        <end position="192"/>
    </location>
</feature>
<dbReference type="InterPro" id="IPR010827">
    <property type="entry name" value="BamA/TamA_POTRA"/>
</dbReference>
<evidence type="ECO:0000256" key="4">
    <source>
        <dbReference type="ARBA" id="ARBA00022452"/>
    </source>
</evidence>
<dbReference type="EMBL" id="JBHRTD010000017">
    <property type="protein sequence ID" value="MFC3139394.1"/>
    <property type="molecule type" value="Genomic_DNA"/>
</dbReference>
<dbReference type="PANTHER" id="PTHR12815:SF47">
    <property type="entry name" value="TRANSLOCATION AND ASSEMBLY MODULE SUBUNIT TAMA"/>
    <property type="match status" value="1"/>
</dbReference>
<dbReference type="Gene3D" id="2.40.160.50">
    <property type="entry name" value="membrane protein fhac: a member of the omp85/tpsb transporter family"/>
    <property type="match status" value="1"/>
</dbReference>
<feature type="domain" description="Bacterial surface antigen (D15)" evidence="12">
    <location>
        <begin position="292"/>
        <end position="616"/>
    </location>
</feature>
<proteinExistence type="inferred from homology"/>
<keyword evidence="16" id="KW-1185">Reference proteome</keyword>
<evidence type="ECO:0000259" key="13">
    <source>
        <dbReference type="Pfam" id="PF07244"/>
    </source>
</evidence>
<keyword evidence="5" id="KW-0812">Transmembrane</keyword>
<evidence type="ECO:0000256" key="5">
    <source>
        <dbReference type="ARBA" id="ARBA00022692"/>
    </source>
</evidence>
<dbReference type="RefSeq" id="WP_380712409.1">
    <property type="nucleotide sequence ID" value="NZ_JAKILF010000007.1"/>
</dbReference>
<dbReference type="InterPro" id="IPR035243">
    <property type="entry name" value="TamA_POTRA_Dom_1"/>
</dbReference>
<gene>
    <name evidence="15" type="ORF">ACFOE0_14560</name>
</gene>
<evidence type="ECO:0000256" key="1">
    <source>
        <dbReference type="ARBA" id="ARBA00004442"/>
    </source>
</evidence>
<comment type="similarity">
    <text evidence="2">Belongs to the TamA family.</text>
</comment>
<feature type="domain" description="POTRA" evidence="13">
    <location>
        <begin position="195"/>
        <end position="266"/>
    </location>
</feature>
<evidence type="ECO:0000256" key="9">
    <source>
        <dbReference type="ARBA" id="ARBA00033063"/>
    </source>
</evidence>
<feature type="domain" description="TamA POTRA" evidence="14">
    <location>
        <begin position="33"/>
        <end position="105"/>
    </location>
</feature>
<evidence type="ECO:0000256" key="8">
    <source>
        <dbReference type="ARBA" id="ARBA00023237"/>
    </source>
</evidence>